<proteinExistence type="predicted"/>
<organism evidence="1 2">
    <name type="scientific">Hoyosella rhizosphaerae</name>
    <dbReference type="NCBI Taxonomy" id="1755582"/>
    <lineage>
        <taxon>Bacteria</taxon>
        <taxon>Bacillati</taxon>
        <taxon>Actinomycetota</taxon>
        <taxon>Actinomycetes</taxon>
        <taxon>Mycobacteriales</taxon>
        <taxon>Hoyosellaceae</taxon>
        <taxon>Hoyosella</taxon>
    </lineage>
</organism>
<accession>A0A916TZW3</accession>
<reference evidence="1" key="1">
    <citation type="journal article" date="2014" name="Int. J. Syst. Evol. Microbiol.">
        <title>Complete genome sequence of Corynebacterium casei LMG S-19264T (=DSM 44701T), isolated from a smear-ripened cheese.</title>
        <authorList>
            <consortium name="US DOE Joint Genome Institute (JGI-PGF)"/>
            <person name="Walter F."/>
            <person name="Albersmeier A."/>
            <person name="Kalinowski J."/>
            <person name="Ruckert C."/>
        </authorList>
    </citation>
    <scope>NUCLEOTIDE SEQUENCE</scope>
    <source>
        <strain evidence="1">CGMCC 1.15478</strain>
    </source>
</reference>
<dbReference type="AlphaFoldDB" id="A0A916TZW3"/>
<evidence type="ECO:0000313" key="1">
    <source>
        <dbReference type="EMBL" id="GGC54607.1"/>
    </source>
</evidence>
<keyword evidence="2" id="KW-1185">Reference proteome</keyword>
<dbReference type="Proteomes" id="UP000641514">
    <property type="component" value="Unassembled WGS sequence"/>
</dbReference>
<evidence type="ECO:0000313" key="2">
    <source>
        <dbReference type="Proteomes" id="UP000641514"/>
    </source>
</evidence>
<protein>
    <recommendedName>
        <fullName evidence="3">Bacterial Pleckstrin homology domain-containing protein</fullName>
    </recommendedName>
</protein>
<gene>
    <name evidence="1" type="ORF">GCM10011410_03720</name>
</gene>
<name>A0A916TZW3_9ACTN</name>
<sequence length="110" mass="12482">MAEQLLYDDGLVQLSDTGVTLRRYYFPTGAAKYIPYTRIVRVGSRRMGWLTGKARGWGSGGTNVWMPFDPDRRRKSTLVILDVDDLIKPAFSPADPQRVLALLREKITTH</sequence>
<reference evidence="1" key="2">
    <citation type="submission" date="2020-09" db="EMBL/GenBank/DDBJ databases">
        <authorList>
            <person name="Sun Q."/>
            <person name="Zhou Y."/>
        </authorList>
    </citation>
    <scope>NUCLEOTIDE SEQUENCE</scope>
    <source>
        <strain evidence="1">CGMCC 1.15478</strain>
    </source>
</reference>
<comment type="caution">
    <text evidence="1">The sequence shown here is derived from an EMBL/GenBank/DDBJ whole genome shotgun (WGS) entry which is preliminary data.</text>
</comment>
<dbReference type="EMBL" id="BMJH01000001">
    <property type="protein sequence ID" value="GGC54607.1"/>
    <property type="molecule type" value="Genomic_DNA"/>
</dbReference>
<evidence type="ECO:0008006" key="3">
    <source>
        <dbReference type="Google" id="ProtNLM"/>
    </source>
</evidence>